<feature type="domain" description="Zn(2)-C6 fungal-type" evidence="3">
    <location>
        <begin position="44"/>
        <end position="74"/>
    </location>
</feature>
<keyword evidence="5" id="KW-1185">Reference proteome</keyword>
<evidence type="ECO:0000256" key="2">
    <source>
        <dbReference type="SAM" id="MobiDB-lite"/>
    </source>
</evidence>
<dbReference type="Pfam" id="PF00172">
    <property type="entry name" value="Zn_clus"/>
    <property type="match status" value="1"/>
</dbReference>
<dbReference type="CDD" id="cd00067">
    <property type="entry name" value="GAL4"/>
    <property type="match status" value="1"/>
</dbReference>
<dbReference type="GO" id="GO:0008270">
    <property type="term" value="F:zinc ion binding"/>
    <property type="evidence" value="ECO:0007669"/>
    <property type="project" value="InterPro"/>
</dbReference>
<feature type="region of interest" description="Disordered" evidence="2">
    <location>
        <begin position="177"/>
        <end position="257"/>
    </location>
</feature>
<dbReference type="PROSITE" id="PS50048">
    <property type="entry name" value="ZN2_CY6_FUNGAL_2"/>
    <property type="match status" value="1"/>
</dbReference>
<dbReference type="InterPro" id="IPR053187">
    <property type="entry name" value="Notoamide_regulator"/>
</dbReference>
<dbReference type="InterPro" id="IPR001138">
    <property type="entry name" value="Zn2Cys6_DnaBD"/>
</dbReference>
<sequence>MSGSRPLLAARTSSGEASKDGGNTSPGSNRPPGGRPKRTLIESACSACRRRKSRCDGLRPACSRCQNLRTECQYEAEEGESRWSALRRRNQILEQERDQVRELLAFVQGRPEPEAQEIFQRIRTSNYDDVFMLLRQIKEGVIGLPPHQPMSNLPPPATTGVDRLPPIQTILDVPTRGITPTHLTHSHSLSSEDSGRGSSIPEIPTAQIPPYHAIEPSLRSHQHPTPFSGHIPSLSSEESAGSVGSTSLDPSKPYQTP</sequence>
<reference evidence="4" key="1">
    <citation type="submission" date="2020-04" db="EMBL/GenBank/DDBJ databases">
        <title>Draft genome resource of the tomato pathogen Pseudocercospora fuligena.</title>
        <authorList>
            <person name="Zaccaron A."/>
        </authorList>
    </citation>
    <scope>NUCLEOTIDE SEQUENCE</scope>
    <source>
        <strain evidence="4">PF001</strain>
    </source>
</reference>
<organism evidence="4 5">
    <name type="scientific">Pseudocercospora fuligena</name>
    <dbReference type="NCBI Taxonomy" id="685502"/>
    <lineage>
        <taxon>Eukaryota</taxon>
        <taxon>Fungi</taxon>
        <taxon>Dikarya</taxon>
        <taxon>Ascomycota</taxon>
        <taxon>Pezizomycotina</taxon>
        <taxon>Dothideomycetes</taxon>
        <taxon>Dothideomycetidae</taxon>
        <taxon>Mycosphaerellales</taxon>
        <taxon>Mycosphaerellaceae</taxon>
        <taxon>Pseudocercospora</taxon>
    </lineage>
</organism>
<feature type="compositionally biased region" description="Polar residues" evidence="2">
    <location>
        <begin position="233"/>
        <end position="257"/>
    </location>
</feature>
<dbReference type="SMART" id="SM00066">
    <property type="entry name" value="GAL4"/>
    <property type="match status" value="1"/>
</dbReference>
<dbReference type="OrthoDB" id="10261408at2759"/>
<dbReference type="Gene3D" id="4.10.240.10">
    <property type="entry name" value="Zn(2)-C6 fungal-type DNA-binding domain"/>
    <property type="match status" value="1"/>
</dbReference>
<feature type="compositionally biased region" description="Low complexity" evidence="2">
    <location>
        <begin position="181"/>
        <end position="199"/>
    </location>
</feature>
<evidence type="ECO:0000313" key="5">
    <source>
        <dbReference type="Proteomes" id="UP000660729"/>
    </source>
</evidence>
<evidence type="ECO:0000313" key="4">
    <source>
        <dbReference type="EMBL" id="KAF7188393.1"/>
    </source>
</evidence>
<gene>
    <name evidence="4" type="ORF">HII31_10055</name>
</gene>
<dbReference type="AlphaFoldDB" id="A0A8H6RCA8"/>
<keyword evidence="1" id="KW-0539">Nucleus</keyword>
<feature type="compositionally biased region" description="Low complexity" evidence="2">
    <location>
        <begin position="21"/>
        <end position="32"/>
    </location>
</feature>
<evidence type="ECO:0000256" key="1">
    <source>
        <dbReference type="ARBA" id="ARBA00023242"/>
    </source>
</evidence>
<dbReference type="GO" id="GO:0000981">
    <property type="term" value="F:DNA-binding transcription factor activity, RNA polymerase II-specific"/>
    <property type="evidence" value="ECO:0007669"/>
    <property type="project" value="InterPro"/>
</dbReference>
<dbReference type="SUPFAM" id="SSF57701">
    <property type="entry name" value="Zn2/Cys6 DNA-binding domain"/>
    <property type="match status" value="1"/>
</dbReference>
<accession>A0A8H6RCA8</accession>
<feature type="region of interest" description="Disordered" evidence="2">
    <location>
        <begin position="1"/>
        <end position="38"/>
    </location>
</feature>
<evidence type="ECO:0000259" key="3">
    <source>
        <dbReference type="PROSITE" id="PS50048"/>
    </source>
</evidence>
<name>A0A8H6RCA8_9PEZI</name>
<dbReference type="EMBL" id="JABCIY010000209">
    <property type="protein sequence ID" value="KAF7188393.1"/>
    <property type="molecule type" value="Genomic_DNA"/>
</dbReference>
<dbReference type="PANTHER" id="PTHR47256:SF1">
    <property type="entry name" value="ZN(II)2CYS6 TRANSCRIPTION FACTOR (EUROFUNG)"/>
    <property type="match status" value="1"/>
</dbReference>
<proteinExistence type="predicted"/>
<dbReference type="InterPro" id="IPR036864">
    <property type="entry name" value="Zn2-C6_fun-type_DNA-bd_sf"/>
</dbReference>
<protein>
    <submittedName>
        <fullName evidence="4">Nitrogen assimilation transcription factor nit-4</fullName>
    </submittedName>
</protein>
<dbReference type="Proteomes" id="UP000660729">
    <property type="component" value="Unassembled WGS sequence"/>
</dbReference>
<dbReference type="PROSITE" id="PS00463">
    <property type="entry name" value="ZN2_CY6_FUNGAL_1"/>
    <property type="match status" value="1"/>
</dbReference>
<dbReference type="PANTHER" id="PTHR47256">
    <property type="entry name" value="ZN(II)2CYS6 TRANSCRIPTION FACTOR (EUROFUNG)-RELATED"/>
    <property type="match status" value="1"/>
</dbReference>
<comment type="caution">
    <text evidence="4">The sequence shown here is derived from an EMBL/GenBank/DDBJ whole genome shotgun (WGS) entry which is preliminary data.</text>
</comment>